<dbReference type="SUPFAM" id="SSF48403">
    <property type="entry name" value="Ankyrin repeat"/>
    <property type="match status" value="1"/>
</dbReference>
<feature type="compositionally biased region" description="Polar residues" evidence="2">
    <location>
        <begin position="200"/>
        <end position="210"/>
    </location>
</feature>
<dbReference type="InterPro" id="IPR036770">
    <property type="entry name" value="Ankyrin_rpt-contain_sf"/>
</dbReference>
<dbReference type="PROSITE" id="PS50088">
    <property type="entry name" value="ANK_REPEAT"/>
    <property type="match status" value="1"/>
</dbReference>
<feature type="region of interest" description="Disordered" evidence="2">
    <location>
        <begin position="167"/>
        <end position="210"/>
    </location>
</feature>
<reference evidence="4" key="2">
    <citation type="submission" date="2024-04" db="EMBL/GenBank/DDBJ databases">
        <authorList>
            <person name="Chen Y."/>
            <person name="Shah S."/>
            <person name="Dougan E. K."/>
            <person name="Thang M."/>
            <person name="Chan C."/>
        </authorList>
    </citation>
    <scope>NUCLEOTIDE SEQUENCE [LARGE SCALE GENOMIC DNA]</scope>
</reference>
<proteinExistence type="predicted"/>
<dbReference type="PROSITE" id="PS50297">
    <property type="entry name" value="ANK_REP_REGION"/>
    <property type="match status" value="1"/>
</dbReference>
<dbReference type="Pfam" id="PF00023">
    <property type="entry name" value="Ank"/>
    <property type="match status" value="1"/>
</dbReference>
<dbReference type="Proteomes" id="UP001152797">
    <property type="component" value="Unassembled WGS sequence"/>
</dbReference>
<reference evidence="3" key="1">
    <citation type="submission" date="2022-10" db="EMBL/GenBank/DDBJ databases">
        <authorList>
            <person name="Chen Y."/>
            <person name="Dougan E. K."/>
            <person name="Chan C."/>
            <person name="Rhodes N."/>
            <person name="Thang M."/>
        </authorList>
    </citation>
    <scope>NUCLEOTIDE SEQUENCE</scope>
</reference>
<evidence type="ECO:0000256" key="1">
    <source>
        <dbReference type="PROSITE-ProRule" id="PRU00023"/>
    </source>
</evidence>
<name>A0A9P1CBB9_9DINO</name>
<gene>
    <name evidence="3" type="ORF">C1SCF055_LOCUS15661</name>
</gene>
<dbReference type="InterPro" id="IPR002110">
    <property type="entry name" value="Ankyrin_rpt"/>
</dbReference>
<feature type="repeat" description="ANK" evidence="1">
    <location>
        <begin position="67"/>
        <end position="95"/>
    </location>
</feature>
<keyword evidence="6" id="KW-1185">Reference proteome</keyword>
<feature type="compositionally biased region" description="Low complexity" evidence="2">
    <location>
        <begin position="185"/>
        <end position="199"/>
    </location>
</feature>
<evidence type="ECO:0000313" key="4">
    <source>
        <dbReference type="EMBL" id="CAL1141875.1"/>
    </source>
</evidence>
<comment type="caution">
    <text evidence="3">The sequence shown here is derived from an EMBL/GenBank/DDBJ whole genome shotgun (WGS) entry which is preliminary data.</text>
</comment>
<keyword evidence="1" id="KW-0040">ANK repeat</keyword>
<feature type="compositionally biased region" description="Basic residues" evidence="2">
    <location>
        <begin position="173"/>
        <end position="183"/>
    </location>
</feature>
<dbReference type="OrthoDB" id="299372at2759"/>
<sequence length="210" mass="24173">MVHWYTRSESIRCGAEDGGRASSHRDRIVARHRVNVKQWQAQVLMFLKQNQFTKVNSQKGFFFITFPLHEAVKQKNVMMVKLLLMFGADPTTKDHWGRTAYHYGRNNEDILQVFERCACTPSSPRFKRGTNLQRTPPPIGFEEFFAKVEQDPLVSSPSNESFWLHTLGPRQLRQPKPRHRRGKWSSSSPPAHSRTSTATGMESISTKTSL</sequence>
<evidence type="ECO:0000313" key="3">
    <source>
        <dbReference type="EMBL" id="CAI3988500.1"/>
    </source>
</evidence>
<protein>
    <submittedName>
        <fullName evidence="5">Ankyrin repeat and LEM domain-containing protein 1 homolog (LEM-domain containing protein 3)</fullName>
    </submittedName>
</protein>
<dbReference type="EMBL" id="CAMXCT030001272">
    <property type="protein sequence ID" value="CAL4775812.1"/>
    <property type="molecule type" value="Genomic_DNA"/>
</dbReference>
<dbReference type="EMBL" id="CAMXCT020001272">
    <property type="protein sequence ID" value="CAL1141875.1"/>
    <property type="molecule type" value="Genomic_DNA"/>
</dbReference>
<evidence type="ECO:0000313" key="6">
    <source>
        <dbReference type="Proteomes" id="UP001152797"/>
    </source>
</evidence>
<organism evidence="3">
    <name type="scientific">Cladocopium goreaui</name>
    <dbReference type="NCBI Taxonomy" id="2562237"/>
    <lineage>
        <taxon>Eukaryota</taxon>
        <taxon>Sar</taxon>
        <taxon>Alveolata</taxon>
        <taxon>Dinophyceae</taxon>
        <taxon>Suessiales</taxon>
        <taxon>Symbiodiniaceae</taxon>
        <taxon>Cladocopium</taxon>
    </lineage>
</organism>
<dbReference type="Gene3D" id="1.25.40.20">
    <property type="entry name" value="Ankyrin repeat-containing domain"/>
    <property type="match status" value="1"/>
</dbReference>
<evidence type="ECO:0000256" key="2">
    <source>
        <dbReference type="SAM" id="MobiDB-lite"/>
    </source>
</evidence>
<accession>A0A9P1CBB9</accession>
<dbReference type="AlphaFoldDB" id="A0A9P1CBB9"/>
<dbReference type="EMBL" id="CAMXCT010001272">
    <property type="protein sequence ID" value="CAI3988500.1"/>
    <property type="molecule type" value="Genomic_DNA"/>
</dbReference>
<evidence type="ECO:0000313" key="5">
    <source>
        <dbReference type="EMBL" id="CAL4775812.1"/>
    </source>
</evidence>